<evidence type="ECO:0000256" key="2">
    <source>
        <dbReference type="ARBA" id="ARBA00022490"/>
    </source>
</evidence>
<dbReference type="PANTHER" id="PTHR43213">
    <property type="entry name" value="BIFUNCTIONAL DTTP/UTP PYROPHOSPHATASE/METHYLTRANSFERASE PROTEIN-RELATED"/>
    <property type="match status" value="1"/>
</dbReference>
<dbReference type="OrthoDB" id="9813694at2"/>
<feature type="site" description="Important for substrate specificity" evidence="9">
    <location>
        <position position="155"/>
    </location>
</feature>
<gene>
    <name evidence="10" type="ORF">EOE67_04900</name>
</gene>
<accession>A0A437R299</accession>
<dbReference type="FunFam" id="3.90.950.10:FF:000005">
    <property type="entry name" value="7-methyl-GTP pyrophosphatase"/>
    <property type="match status" value="1"/>
</dbReference>
<feature type="active site" description="Proton acceptor" evidence="9">
    <location>
        <position position="70"/>
    </location>
</feature>
<comment type="catalytic activity">
    <reaction evidence="5 9">
        <text>N(7)-methyl-GTP + H2O = N(7)-methyl-GMP + diphosphate + H(+)</text>
        <dbReference type="Rhea" id="RHEA:58744"/>
        <dbReference type="ChEBI" id="CHEBI:15377"/>
        <dbReference type="ChEBI" id="CHEBI:15378"/>
        <dbReference type="ChEBI" id="CHEBI:33019"/>
        <dbReference type="ChEBI" id="CHEBI:58285"/>
        <dbReference type="ChEBI" id="CHEBI:87133"/>
    </reaction>
</comment>
<dbReference type="CDD" id="cd00555">
    <property type="entry name" value="Maf"/>
    <property type="match status" value="1"/>
</dbReference>
<protein>
    <recommendedName>
        <fullName evidence="8 9">7-methyl-GTP pyrophosphatase</fullName>
        <shortName evidence="9">m(7)GTP pyrophosphatase</shortName>
        <ecNumber evidence="9">3.6.1.-</ecNumber>
    </recommendedName>
</protein>
<evidence type="ECO:0000313" key="11">
    <source>
        <dbReference type="Proteomes" id="UP000283077"/>
    </source>
</evidence>
<comment type="caution">
    <text evidence="10">The sequence shown here is derived from an EMBL/GenBank/DDBJ whole genome shotgun (WGS) entry which is preliminary data.</text>
</comment>
<comment type="function">
    <text evidence="6 9">Nucleoside triphosphate pyrophosphatase that hydrolyzes 7-methyl-GTP (m(7)GTP). May have a dual role in cell division arrest and in preventing the incorporation of modified nucleotides into cellular nucleic acids.</text>
</comment>
<dbReference type="AlphaFoldDB" id="A0A437R299"/>
<dbReference type="GO" id="GO:0047429">
    <property type="term" value="F:nucleoside triphosphate diphosphatase activity"/>
    <property type="evidence" value="ECO:0007669"/>
    <property type="project" value="InterPro"/>
</dbReference>
<evidence type="ECO:0000256" key="5">
    <source>
        <dbReference type="ARBA" id="ARBA00050213"/>
    </source>
</evidence>
<keyword evidence="4 9" id="KW-0546">Nucleotide metabolism</keyword>
<dbReference type="GO" id="GO:0009117">
    <property type="term" value="P:nucleotide metabolic process"/>
    <property type="evidence" value="ECO:0007669"/>
    <property type="project" value="UniProtKB-KW"/>
</dbReference>
<dbReference type="Proteomes" id="UP000283077">
    <property type="component" value="Unassembled WGS sequence"/>
</dbReference>
<comment type="caution">
    <text evidence="9">Lacks conserved residue(s) required for the propagation of feature annotation.</text>
</comment>
<comment type="subcellular location">
    <subcellularLocation>
        <location evidence="1 9">Cytoplasm</location>
    </subcellularLocation>
</comment>
<feature type="site" description="Important for substrate specificity" evidence="9">
    <location>
        <position position="13"/>
    </location>
</feature>
<dbReference type="Pfam" id="PF02545">
    <property type="entry name" value="Maf"/>
    <property type="match status" value="1"/>
</dbReference>
<keyword evidence="3 9" id="KW-0378">Hydrolase</keyword>
<dbReference type="InterPro" id="IPR029001">
    <property type="entry name" value="ITPase-like_fam"/>
</dbReference>
<dbReference type="RefSeq" id="WP_127697921.1">
    <property type="nucleotide sequence ID" value="NZ_SACS01000003.1"/>
</dbReference>
<comment type="similarity">
    <text evidence="7 9">Belongs to the Maf family. YceF subfamily.</text>
</comment>
<dbReference type="SUPFAM" id="SSF52972">
    <property type="entry name" value="ITPase-like"/>
    <property type="match status" value="1"/>
</dbReference>
<dbReference type="HAMAP" id="MF_00528">
    <property type="entry name" value="Maf"/>
    <property type="match status" value="1"/>
</dbReference>
<sequence>MPANLWLASTSVYRKALLEKLTPNFETAKPEVDETALPGESAQQLVERLAIAKAQAVAASVTDGLVIGSDQVAMFEGDILGKPHTADNAFIQLRRFSGHKVTFLTGLAVVNAKSGAVVHCVDTFHVHFRQLSDLDIQTYISREQPLNCAGSFKSEGLGITLFEKLEGDDPNSLIGLPLIKLHQLLKQQGRDLLLQP</sequence>
<evidence type="ECO:0000256" key="3">
    <source>
        <dbReference type="ARBA" id="ARBA00022801"/>
    </source>
</evidence>
<dbReference type="EC" id="3.6.1.-" evidence="9"/>
<dbReference type="Gene3D" id="3.90.950.10">
    <property type="match status" value="1"/>
</dbReference>
<dbReference type="GO" id="GO:0005737">
    <property type="term" value="C:cytoplasm"/>
    <property type="evidence" value="ECO:0007669"/>
    <property type="project" value="UniProtKB-SubCell"/>
</dbReference>
<evidence type="ECO:0000313" key="10">
    <source>
        <dbReference type="EMBL" id="RVU40914.1"/>
    </source>
</evidence>
<dbReference type="InterPro" id="IPR003697">
    <property type="entry name" value="Maf-like"/>
</dbReference>
<feature type="site" description="Important for substrate specificity" evidence="9">
    <location>
        <position position="71"/>
    </location>
</feature>
<keyword evidence="2 9" id="KW-0963">Cytoplasm</keyword>
<evidence type="ECO:0000256" key="7">
    <source>
        <dbReference type="ARBA" id="ARBA00060749"/>
    </source>
</evidence>
<comment type="cofactor">
    <cofactor evidence="9">
        <name>a divalent metal cation</name>
        <dbReference type="ChEBI" id="CHEBI:60240"/>
    </cofactor>
</comment>
<dbReference type="NCBIfam" id="TIGR00172">
    <property type="entry name" value="maf"/>
    <property type="match status" value="1"/>
</dbReference>
<reference evidence="10 11" key="1">
    <citation type="submission" date="2019-01" db="EMBL/GenBank/DDBJ databases">
        <authorList>
            <person name="Chen W.-M."/>
        </authorList>
    </citation>
    <scope>NUCLEOTIDE SEQUENCE [LARGE SCALE GENOMIC DNA]</scope>
    <source>
        <strain evidence="10 11">KYPC3</strain>
    </source>
</reference>
<dbReference type="PIRSF" id="PIRSF006305">
    <property type="entry name" value="Maf"/>
    <property type="match status" value="1"/>
</dbReference>
<evidence type="ECO:0000256" key="1">
    <source>
        <dbReference type="ARBA" id="ARBA00004496"/>
    </source>
</evidence>
<dbReference type="EMBL" id="SACS01000003">
    <property type="protein sequence ID" value="RVU40914.1"/>
    <property type="molecule type" value="Genomic_DNA"/>
</dbReference>
<evidence type="ECO:0000256" key="9">
    <source>
        <dbReference type="HAMAP-Rule" id="MF_00528"/>
    </source>
</evidence>
<organism evidence="10 11">
    <name type="scientific">Rheinheimera riviphila</name>
    <dbReference type="NCBI Taxonomy" id="1834037"/>
    <lineage>
        <taxon>Bacteria</taxon>
        <taxon>Pseudomonadati</taxon>
        <taxon>Pseudomonadota</taxon>
        <taxon>Gammaproteobacteria</taxon>
        <taxon>Chromatiales</taxon>
        <taxon>Chromatiaceae</taxon>
        <taxon>Rheinheimera</taxon>
    </lineage>
</organism>
<name>A0A437R299_9GAMM</name>
<keyword evidence="11" id="KW-1185">Reference proteome</keyword>
<proteinExistence type="inferred from homology"/>
<evidence type="ECO:0000256" key="4">
    <source>
        <dbReference type="ARBA" id="ARBA00023080"/>
    </source>
</evidence>
<dbReference type="PANTHER" id="PTHR43213:SF10">
    <property type="entry name" value="7-METHYL-GTP PYROPHOSPHATASE"/>
    <property type="match status" value="1"/>
</dbReference>
<evidence type="ECO:0000256" key="6">
    <source>
        <dbReference type="ARBA" id="ARBA00053369"/>
    </source>
</evidence>
<evidence type="ECO:0000256" key="8">
    <source>
        <dbReference type="ARBA" id="ARBA00068163"/>
    </source>
</evidence>